<dbReference type="eggNOG" id="KOG3417">
    <property type="taxonomic scope" value="Eukaryota"/>
</dbReference>
<accession>F2U7B3</accession>
<dbReference type="RefSeq" id="XP_004994834.1">
    <property type="nucleotide sequence ID" value="XM_004994777.1"/>
</dbReference>
<dbReference type="InterPro" id="IPR036964">
    <property type="entry name" value="RASGEF_cat_dom_sf"/>
</dbReference>
<feature type="region of interest" description="Disordered" evidence="3">
    <location>
        <begin position="744"/>
        <end position="768"/>
    </location>
</feature>
<evidence type="ECO:0000256" key="1">
    <source>
        <dbReference type="ARBA" id="ARBA00022658"/>
    </source>
</evidence>
<name>F2U7B3_SALR5</name>
<dbReference type="GO" id="GO:0007265">
    <property type="term" value="P:Ras protein signal transduction"/>
    <property type="evidence" value="ECO:0007669"/>
    <property type="project" value="TreeGrafter"/>
</dbReference>
<evidence type="ECO:0000313" key="6">
    <source>
        <dbReference type="EMBL" id="EGD83330.1"/>
    </source>
</evidence>
<dbReference type="KEGG" id="sre:PTSG_12101"/>
<dbReference type="Proteomes" id="UP000007799">
    <property type="component" value="Unassembled WGS sequence"/>
</dbReference>
<evidence type="ECO:0000259" key="4">
    <source>
        <dbReference type="PROSITE" id="PS50009"/>
    </source>
</evidence>
<dbReference type="InterPro" id="IPR008937">
    <property type="entry name" value="Ras-like_GEF"/>
</dbReference>
<evidence type="ECO:0000313" key="7">
    <source>
        <dbReference type="Proteomes" id="UP000007799"/>
    </source>
</evidence>
<dbReference type="GO" id="GO:0005886">
    <property type="term" value="C:plasma membrane"/>
    <property type="evidence" value="ECO:0007669"/>
    <property type="project" value="TreeGrafter"/>
</dbReference>
<dbReference type="Gene3D" id="1.10.840.10">
    <property type="entry name" value="Ras guanine-nucleotide exchange factors catalytic domain"/>
    <property type="match status" value="1"/>
</dbReference>
<dbReference type="PANTHER" id="PTHR23113">
    <property type="entry name" value="GUANINE NUCLEOTIDE EXCHANGE FACTOR"/>
    <property type="match status" value="1"/>
</dbReference>
<protein>
    <recommendedName>
        <fullName evidence="8">Ras-GEF domain-containing protein</fullName>
    </recommendedName>
</protein>
<proteinExistence type="predicted"/>
<keyword evidence="7" id="KW-1185">Reference proteome</keyword>
<dbReference type="InterPro" id="IPR023578">
    <property type="entry name" value="Ras_GEF_dom_sf"/>
</dbReference>
<dbReference type="Pfam" id="PF00618">
    <property type="entry name" value="RasGEF_N"/>
    <property type="match status" value="1"/>
</dbReference>
<dbReference type="EMBL" id="GL832963">
    <property type="protein sequence ID" value="EGD83330.1"/>
    <property type="molecule type" value="Genomic_DNA"/>
</dbReference>
<feature type="compositionally biased region" description="Low complexity" evidence="3">
    <location>
        <begin position="447"/>
        <end position="483"/>
    </location>
</feature>
<dbReference type="SMART" id="SM00147">
    <property type="entry name" value="RasGEF"/>
    <property type="match status" value="1"/>
</dbReference>
<organism evidence="7">
    <name type="scientific">Salpingoeca rosetta (strain ATCC 50818 / BSB-021)</name>
    <dbReference type="NCBI Taxonomy" id="946362"/>
    <lineage>
        <taxon>Eukaryota</taxon>
        <taxon>Choanoflagellata</taxon>
        <taxon>Craspedida</taxon>
        <taxon>Salpingoecidae</taxon>
        <taxon>Salpingoeca</taxon>
    </lineage>
</organism>
<dbReference type="InterPro" id="IPR001895">
    <property type="entry name" value="RASGEF_cat_dom"/>
</dbReference>
<dbReference type="InterPro" id="IPR000651">
    <property type="entry name" value="Ras-like_Gua-exchang_fac_N"/>
</dbReference>
<feature type="region of interest" description="Disordered" evidence="3">
    <location>
        <begin position="683"/>
        <end position="708"/>
    </location>
</feature>
<dbReference type="PROSITE" id="PS50212">
    <property type="entry name" value="RASGEF_NTER"/>
    <property type="match status" value="1"/>
</dbReference>
<dbReference type="Pfam" id="PF00617">
    <property type="entry name" value="RasGEF"/>
    <property type="match status" value="1"/>
</dbReference>
<dbReference type="GO" id="GO:0005085">
    <property type="term" value="F:guanyl-nucleotide exchange factor activity"/>
    <property type="evidence" value="ECO:0007669"/>
    <property type="project" value="UniProtKB-KW"/>
</dbReference>
<evidence type="ECO:0008006" key="8">
    <source>
        <dbReference type="Google" id="ProtNLM"/>
    </source>
</evidence>
<dbReference type="AlphaFoldDB" id="F2U7B3"/>
<dbReference type="Gene3D" id="1.20.870.10">
    <property type="entry name" value="Son of sevenless (SoS) protein Chain: S domain 1"/>
    <property type="match status" value="1"/>
</dbReference>
<dbReference type="STRING" id="946362.F2U7B3"/>
<evidence type="ECO:0000256" key="3">
    <source>
        <dbReference type="SAM" id="MobiDB-lite"/>
    </source>
</evidence>
<dbReference type="InParanoid" id="F2U7B3"/>
<feature type="domain" description="Ras-GEF" evidence="4">
    <location>
        <begin position="974"/>
        <end position="1211"/>
    </location>
</feature>
<dbReference type="CDD" id="cd06224">
    <property type="entry name" value="REM"/>
    <property type="match status" value="1"/>
</dbReference>
<feature type="domain" description="N-terminal Ras-GEF" evidence="5">
    <location>
        <begin position="797"/>
        <end position="925"/>
    </location>
</feature>
<sequence>MSRTPAWARWRPEYLNFEAHHASIVTSQGEHPGIFIIKPPSLFVINPSTQQPVFVVDLARCTCNVSGTTETILFVKLVHSLATHPTFMENGRIRIRSKSQPHRDHLASAINSSLKRSNVGMQLQGTTGESTTEQGGSTRVPHVAIDTLTVRRLATTASQVREICDRIGLFDKVLTQDLNIAHKLVATERKLLLGLKATLLAPSPEDGECIMQLRLITQSVLGRALPWMEYGETLLQTAMQANDYSAATMRVVERHLNRVSFFSEILAWVTHAHVIFTQPSTSQEAAEIALRLSQVFHILAERPRTQPQLTTLVARLTWATKDILGMVNVAHVGREVEGELRDAILSAVQAGMAVQDALYKFMLSPPFPFEFDVVVAHCYRLGAALLEILHAAAASGEWEFLDFGLAMHVDWARLDPATPYVSQVARQHSQHQQQQRQHATLRRDGRGAAVAAGAHTPAARALGQQHLHPQGQQQQQQQQGAGQTATMMSGASIGSGYFEQEEEDGDANVAGLKELSLLEEEEDDDDDYEDEAQLSKLLTSGVEVDALDQAVMSNERYRDIVSKQLDEAKQRCDKAVDAANNVSRLCLLDVLRKLMSASNKLICVDSRNASSVDTWSKTVSSFVQRIQTMTEEARRVFRAQPRGASLTGDAATSLLTSIKGTVAIGTRLLADLDAILKSQTAAQARRDSDARKHPPKPAAAPASPPSAAVMAEPGYMSMRMGMGLEGEEDEYVYTDITAPAARVQEAVSEDEDEDGGAVGQGERKRAGSVFDGGEEDVIYLTKDSLKEQQKKEMAADATRVLAAASLPQIVTRITRSERFDPKLMSAVILTYHSFTTGRELLDLLITRFEESLEGKVVTTPAEDPVGFQVRARVLNAIKRWLIDNADDFRDRELLSQLRSFLQRHQGLHSSTKNMLEMVKHIESCRRQSTANIFTDSGARRILGDMDEDEAEEWDVVMRPRSSMSVCKLDLCQLGYWETAEQLTLWHWKLYVQLTPHDLIGKKAEKAPRKKLLAKHATVVTFWVMASILREAERLKRVQRLKYMVRLADTLLSLGNFDLFYAVYLGISHSSIRRLKQTWKLFRDKHPRSTTLYEKHEQLCGDLHFGRLRALLRERHLQAKPCIPPIPMYNNDFLRRQNAFNDTMDNNGVKLINLMKRMNLVEAIEEIRAYQRLEYRLPAKEIIQMYLDTQFVKQVSLSSLEASDRSRQIEPPSS</sequence>
<feature type="compositionally biased region" description="Low complexity" evidence="3">
    <location>
        <begin position="426"/>
        <end position="438"/>
    </location>
</feature>
<dbReference type="PROSITE" id="PS50009">
    <property type="entry name" value="RASGEF_CAT"/>
    <property type="match status" value="1"/>
</dbReference>
<feature type="region of interest" description="Disordered" evidence="3">
    <location>
        <begin position="426"/>
        <end position="489"/>
    </location>
</feature>
<keyword evidence="1 2" id="KW-0344">Guanine-nucleotide releasing factor</keyword>
<dbReference type="PANTHER" id="PTHR23113:SF99">
    <property type="entry name" value="RASGEF DOMAIN-CONTAINING PROTEIN"/>
    <property type="match status" value="1"/>
</dbReference>
<dbReference type="GeneID" id="16075415"/>
<dbReference type="SUPFAM" id="SSF48366">
    <property type="entry name" value="Ras GEF"/>
    <property type="match status" value="1"/>
</dbReference>
<dbReference type="OrthoDB" id="546434at2759"/>
<gene>
    <name evidence="6" type="ORF">PTSG_12101</name>
</gene>
<evidence type="ECO:0000256" key="2">
    <source>
        <dbReference type="PROSITE-ProRule" id="PRU00168"/>
    </source>
</evidence>
<reference evidence="6" key="1">
    <citation type="submission" date="2009-08" db="EMBL/GenBank/DDBJ databases">
        <title>Annotation of Salpingoeca rosetta.</title>
        <authorList>
            <consortium name="The Broad Institute Genome Sequencing Platform"/>
            <person name="Russ C."/>
            <person name="Cuomo C."/>
            <person name="Burger G."/>
            <person name="Gray M.W."/>
            <person name="Holland P.W.H."/>
            <person name="King N."/>
            <person name="Lang F.B.F."/>
            <person name="Roger A.J."/>
            <person name="Ruiz-Trillo I."/>
            <person name="Young S.K."/>
            <person name="Zeng Q."/>
            <person name="Gargeya S."/>
            <person name="Alvarado L."/>
            <person name="Berlin A."/>
            <person name="Chapman S.B."/>
            <person name="Chen Z."/>
            <person name="Freedman E."/>
            <person name="Gellesch M."/>
            <person name="Goldberg J."/>
            <person name="Griggs A."/>
            <person name="Gujja S."/>
            <person name="Heilman E."/>
            <person name="Heiman D."/>
            <person name="Howarth C."/>
            <person name="Mehta T."/>
            <person name="Neiman D."/>
            <person name="Pearson M."/>
            <person name="Roberts A."/>
            <person name="Saif S."/>
            <person name="Shea T."/>
            <person name="Shenoy N."/>
            <person name="Sisk P."/>
            <person name="Stolte C."/>
            <person name="Sykes S."/>
            <person name="White J."/>
            <person name="Yandava C."/>
            <person name="Haas B."/>
            <person name="Nusbaum C."/>
            <person name="Birren B."/>
        </authorList>
    </citation>
    <scope>NUCLEOTIDE SEQUENCE [LARGE SCALE GENOMIC DNA]</scope>
    <source>
        <strain evidence="6">ATCC 50818</strain>
    </source>
</reference>
<evidence type="ECO:0000259" key="5">
    <source>
        <dbReference type="PROSITE" id="PS50212"/>
    </source>
</evidence>